<dbReference type="EMBL" id="JAVIGA010000006">
    <property type="protein sequence ID" value="MDQ9126472.1"/>
    <property type="molecule type" value="Genomic_DNA"/>
</dbReference>
<dbReference type="SUPFAM" id="SSF46785">
    <property type="entry name" value="Winged helix' DNA-binding domain"/>
    <property type="match status" value="1"/>
</dbReference>
<dbReference type="PROSITE" id="PS51459">
    <property type="entry name" value="FIDO"/>
    <property type="match status" value="1"/>
</dbReference>
<evidence type="ECO:0000313" key="3">
    <source>
        <dbReference type="EMBL" id="MDQ9126472.1"/>
    </source>
</evidence>
<dbReference type="InterPro" id="IPR003812">
    <property type="entry name" value="Fido"/>
</dbReference>
<dbReference type="Gene3D" id="1.10.10.10">
    <property type="entry name" value="Winged helix-like DNA-binding domain superfamily/Winged helix DNA-binding domain"/>
    <property type="match status" value="1"/>
</dbReference>
<dbReference type="InterPro" id="IPR040198">
    <property type="entry name" value="Fido_containing"/>
</dbReference>
<dbReference type="CDD" id="cd00090">
    <property type="entry name" value="HTH_ARSR"/>
    <property type="match status" value="1"/>
</dbReference>
<dbReference type="PANTHER" id="PTHR13504">
    <property type="entry name" value="FIDO DOMAIN-CONTAINING PROTEIN DDB_G0283145"/>
    <property type="match status" value="1"/>
</dbReference>
<dbReference type="InterPro" id="IPR013196">
    <property type="entry name" value="HTH_11"/>
</dbReference>
<dbReference type="InterPro" id="IPR036388">
    <property type="entry name" value="WH-like_DNA-bd_sf"/>
</dbReference>
<evidence type="ECO:0000259" key="2">
    <source>
        <dbReference type="PROSITE" id="PS51459"/>
    </source>
</evidence>
<feature type="binding site" evidence="1">
    <location>
        <begin position="301"/>
        <end position="308"/>
    </location>
    <ligand>
        <name>ATP</name>
        <dbReference type="ChEBI" id="CHEBI:30616"/>
    </ligand>
</feature>
<dbReference type="GO" id="GO:0005524">
    <property type="term" value="F:ATP binding"/>
    <property type="evidence" value="ECO:0007669"/>
    <property type="project" value="UniProtKB-KW"/>
</dbReference>
<organism evidence="3 4">
    <name type="scientific">Serratia fonticola</name>
    <dbReference type="NCBI Taxonomy" id="47917"/>
    <lineage>
        <taxon>Bacteria</taxon>
        <taxon>Pseudomonadati</taxon>
        <taxon>Pseudomonadota</taxon>
        <taxon>Gammaproteobacteria</taxon>
        <taxon>Enterobacterales</taxon>
        <taxon>Yersiniaceae</taxon>
        <taxon>Serratia</taxon>
    </lineage>
</organism>
<dbReference type="PANTHER" id="PTHR13504:SF38">
    <property type="entry name" value="FIDO DOMAIN-CONTAINING PROTEIN"/>
    <property type="match status" value="1"/>
</dbReference>
<feature type="domain" description="Fido" evidence="2">
    <location>
        <begin position="218"/>
        <end position="355"/>
    </location>
</feature>
<protein>
    <submittedName>
        <fullName evidence="3">Fic family protein</fullName>
    </submittedName>
</protein>
<name>A0AAJ2D6P2_SERFO</name>
<dbReference type="AlphaFoldDB" id="A0AAJ2D6P2"/>
<dbReference type="InterPro" id="IPR036597">
    <property type="entry name" value="Fido-like_dom_sf"/>
</dbReference>
<evidence type="ECO:0000256" key="1">
    <source>
        <dbReference type="PIRSR" id="PIRSR640198-2"/>
    </source>
</evidence>
<dbReference type="Pfam" id="PF02661">
    <property type="entry name" value="Fic"/>
    <property type="match status" value="1"/>
</dbReference>
<dbReference type="Proteomes" id="UP001224622">
    <property type="component" value="Unassembled WGS sequence"/>
</dbReference>
<dbReference type="Pfam" id="PF08279">
    <property type="entry name" value="HTH_11"/>
    <property type="match status" value="1"/>
</dbReference>
<dbReference type="Gene3D" id="1.10.3290.10">
    <property type="entry name" value="Fido-like domain"/>
    <property type="match status" value="1"/>
</dbReference>
<dbReference type="RefSeq" id="WP_309047142.1">
    <property type="nucleotide sequence ID" value="NZ_JAVIGA010000006.1"/>
</dbReference>
<dbReference type="SUPFAM" id="SSF140931">
    <property type="entry name" value="Fic-like"/>
    <property type="match status" value="1"/>
</dbReference>
<dbReference type="InterPro" id="IPR036390">
    <property type="entry name" value="WH_DNA-bd_sf"/>
</dbReference>
<reference evidence="3" key="1">
    <citation type="submission" date="2023-08" db="EMBL/GenBank/DDBJ databases">
        <title>The Comparative Genomic Analysis of Yersiniaceae from Polar Regions.</title>
        <authorList>
            <person name="Goncharov A."/>
            <person name="Aslanov B."/>
            <person name="Kolodzhieva V."/>
            <person name="Azarov D."/>
            <person name="Mochov A."/>
            <person name="Lebedeva E."/>
        </authorList>
    </citation>
    <scope>NUCLEOTIDE SEQUENCE</scope>
    <source>
        <strain evidence="3">Vf</strain>
    </source>
</reference>
<comment type="caution">
    <text evidence="3">The sequence shown here is derived from an EMBL/GenBank/DDBJ whole genome shotgun (WGS) entry which is preliminary data.</text>
</comment>
<keyword evidence="1" id="KW-0067">ATP-binding</keyword>
<keyword evidence="1" id="KW-0547">Nucleotide-binding</keyword>
<accession>A0AAJ2D6P2</accession>
<gene>
    <name evidence="3" type="ORF">RDT67_08520</name>
</gene>
<dbReference type="InterPro" id="IPR011991">
    <property type="entry name" value="ArsR-like_HTH"/>
</dbReference>
<dbReference type="GO" id="GO:0006355">
    <property type="term" value="P:regulation of DNA-templated transcription"/>
    <property type="evidence" value="ECO:0007669"/>
    <property type="project" value="UniProtKB-ARBA"/>
</dbReference>
<proteinExistence type="predicted"/>
<evidence type="ECO:0000313" key="4">
    <source>
        <dbReference type="Proteomes" id="UP001224622"/>
    </source>
</evidence>
<sequence length="452" mass="50708">MTSSDTLPYLQQAILTAIAAAKTPVSSGELAKQLQVGRSTIKRHIEVLLREDRIIRYGTGRGTRYTLPGQQTESVQPTSSVTTDSGIAPHTTEAQALLNYLHSPLTTREITGYDRSFVEDYIPNQTFLLSESLARALMEEGKMAGQQPAGTYARKVLEQLLIDLSWSSSQLEGNRYSLLATEELFKSGTEAGDMDAVMLLNHKQAIEFMVDAVPESGLTGPVISNLHALLMHDLLSEPEGLGAIRKKIVNISGTTYTPLQTPFLLQEMFDKIIEKARQIINPVESAFFLWVNLAYLQPFEDGNKRTSRLAANIPLMLYNSAPLSFLDADATNYAYAMMGVYEKRNVALAVELFEHLYRRSIKRYAVTLQAMGVPDPFRLRHREDLNTAIRYIVTDRESIESALLAITIAAEDKEQFRALLQDELRVLNTHNCARYRLSMRMTEQWIKDGKPA</sequence>